<accession>A0A7Y9FKX7</accession>
<organism evidence="1 2">
    <name type="scientific">Sphingomonas melonis</name>
    <dbReference type="NCBI Taxonomy" id="152682"/>
    <lineage>
        <taxon>Bacteria</taxon>
        <taxon>Pseudomonadati</taxon>
        <taxon>Pseudomonadota</taxon>
        <taxon>Alphaproteobacteria</taxon>
        <taxon>Sphingomonadales</taxon>
        <taxon>Sphingomonadaceae</taxon>
        <taxon>Sphingomonas</taxon>
    </lineage>
</organism>
<dbReference type="GO" id="GO:0003677">
    <property type="term" value="F:DNA binding"/>
    <property type="evidence" value="ECO:0007669"/>
    <property type="project" value="InterPro"/>
</dbReference>
<protein>
    <submittedName>
        <fullName evidence="1">Uncharacterized protein</fullName>
    </submittedName>
</protein>
<dbReference type="AlphaFoldDB" id="A0A7Y9FKX7"/>
<dbReference type="InterPro" id="IPR011010">
    <property type="entry name" value="DNA_brk_join_enz"/>
</dbReference>
<reference evidence="1 2" key="1">
    <citation type="submission" date="2020-07" db="EMBL/GenBank/DDBJ databases">
        <authorList>
            <person name="Partida-Martinez L."/>
            <person name="Huntemann M."/>
            <person name="Clum A."/>
            <person name="Wang J."/>
            <person name="Palaniappan K."/>
            <person name="Ritter S."/>
            <person name="Chen I.-M."/>
            <person name="Stamatis D."/>
            <person name="Reddy T."/>
            <person name="O'Malley R."/>
            <person name="Daum C."/>
            <person name="Shapiro N."/>
            <person name="Ivanova N."/>
            <person name="Kyrpides N."/>
            <person name="Woyke T."/>
        </authorList>
    </citation>
    <scope>NUCLEOTIDE SEQUENCE [LARGE SCALE GENOMIC DNA]</scope>
    <source>
        <strain evidence="1 2">AS2.3</strain>
    </source>
</reference>
<evidence type="ECO:0000313" key="2">
    <source>
        <dbReference type="Proteomes" id="UP000517753"/>
    </source>
</evidence>
<proteinExistence type="predicted"/>
<dbReference type="EMBL" id="JACCBY010000001">
    <property type="protein sequence ID" value="NYD89215.1"/>
    <property type="molecule type" value="Genomic_DNA"/>
</dbReference>
<dbReference type="Proteomes" id="UP000517753">
    <property type="component" value="Unassembled WGS sequence"/>
</dbReference>
<name>A0A7Y9FKX7_9SPHN</name>
<dbReference type="RefSeq" id="WP_257015235.1">
    <property type="nucleotide sequence ID" value="NZ_JACCBY010000001.1"/>
</dbReference>
<gene>
    <name evidence="1" type="ORF">HD841_000984</name>
</gene>
<dbReference type="SUPFAM" id="SSF56349">
    <property type="entry name" value="DNA breaking-rejoining enzymes"/>
    <property type="match status" value="1"/>
</dbReference>
<evidence type="ECO:0000313" key="1">
    <source>
        <dbReference type="EMBL" id="NYD89215.1"/>
    </source>
</evidence>
<keyword evidence="2" id="KW-1185">Reference proteome</keyword>
<reference evidence="1 2" key="2">
    <citation type="submission" date="2020-08" db="EMBL/GenBank/DDBJ databases">
        <title>The Agave Microbiome: Exploring the role of microbial communities in plant adaptations to desert environments.</title>
        <authorList>
            <person name="Partida-Martinez L.P."/>
        </authorList>
    </citation>
    <scope>NUCLEOTIDE SEQUENCE [LARGE SCALE GENOMIC DNA]</scope>
    <source>
        <strain evidence="1 2">AS2.3</strain>
    </source>
</reference>
<sequence length="403" mass="45145">MPASKRKKPLYERGGYKLVHREGRALEIIWYDTTRKRERSVSAGTEDVEEGRDALDRLYLERTKGEGFCPTCGQRKIARDVFVTAAIADHLTLSVSKPSIQAIRARLKHVLQYIVTTDQSTISCDAVDEGWIAKFRVWFEAQPIVSPKGRMRARSLSTIENSVLQLAAAINQCGATDAKFRPRQPKDVNRTPQHRSDVAELAAMFRHCLQPGSGKQPPERARRERAGLLGFLRISVTSLARPDAAMSVSTDPLRKQWNSKARILNLNPDRRAQTRKYRATVPIGERMAQVLDSTDGYIVASQSIRSAWETMAAAIGLPRDGEAGTKLIRRSMADLLRRRLPQEAWGEIEIFLGHDRFDDVSGLYAPLRPDYLRRALAAIDEIVAEIDDLVPGAFPPPSSKPEP</sequence>
<comment type="caution">
    <text evidence="1">The sequence shown here is derived from an EMBL/GenBank/DDBJ whole genome shotgun (WGS) entry which is preliminary data.</text>
</comment>